<sequence>GTGALRRSDGKQSILCLEGAHRAGVYGALRHPFRVTGFPSGIG</sequence>
<protein>
    <submittedName>
        <fullName evidence="1">Uncharacterized protein</fullName>
    </submittedName>
</protein>
<accession>A0A392VA97</accession>
<evidence type="ECO:0000313" key="2">
    <source>
        <dbReference type="Proteomes" id="UP000265520"/>
    </source>
</evidence>
<keyword evidence="2" id="KW-1185">Reference proteome</keyword>
<evidence type="ECO:0000313" key="1">
    <source>
        <dbReference type="EMBL" id="MCI85214.1"/>
    </source>
</evidence>
<feature type="non-terminal residue" evidence="1">
    <location>
        <position position="43"/>
    </location>
</feature>
<proteinExistence type="predicted"/>
<organism evidence="1 2">
    <name type="scientific">Trifolium medium</name>
    <dbReference type="NCBI Taxonomy" id="97028"/>
    <lineage>
        <taxon>Eukaryota</taxon>
        <taxon>Viridiplantae</taxon>
        <taxon>Streptophyta</taxon>
        <taxon>Embryophyta</taxon>
        <taxon>Tracheophyta</taxon>
        <taxon>Spermatophyta</taxon>
        <taxon>Magnoliopsida</taxon>
        <taxon>eudicotyledons</taxon>
        <taxon>Gunneridae</taxon>
        <taxon>Pentapetalae</taxon>
        <taxon>rosids</taxon>
        <taxon>fabids</taxon>
        <taxon>Fabales</taxon>
        <taxon>Fabaceae</taxon>
        <taxon>Papilionoideae</taxon>
        <taxon>50 kb inversion clade</taxon>
        <taxon>NPAAA clade</taxon>
        <taxon>Hologalegina</taxon>
        <taxon>IRL clade</taxon>
        <taxon>Trifolieae</taxon>
        <taxon>Trifolium</taxon>
    </lineage>
</organism>
<dbReference type="EMBL" id="LXQA011110069">
    <property type="protein sequence ID" value="MCI85214.1"/>
    <property type="molecule type" value="Genomic_DNA"/>
</dbReference>
<feature type="non-terminal residue" evidence="1">
    <location>
        <position position="1"/>
    </location>
</feature>
<name>A0A392VA97_9FABA</name>
<dbReference type="Proteomes" id="UP000265520">
    <property type="component" value="Unassembled WGS sequence"/>
</dbReference>
<reference evidence="1 2" key="1">
    <citation type="journal article" date="2018" name="Front. Plant Sci.">
        <title>Red Clover (Trifolium pratense) and Zigzag Clover (T. medium) - A Picture of Genomic Similarities and Differences.</title>
        <authorList>
            <person name="Dluhosova J."/>
            <person name="Istvanek J."/>
            <person name="Nedelnik J."/>
            <person name="Repkova J."/>
        </authorList>
    </citation>
    <scope>NUCLEOTIDE SEQUENCE [LARGE SCALE GENOMIC DNA]</scope>
    <source>
        <strain evidence="2">cv. 10/8</strain>
        <tissue evidence="1">Leaf</tissue>
    </source>
</reference>
<dbReference type="AlphaFoldDB" id="A0A392VA97"/>
<comment type="caution">
    <text evidence="1">The sequence shown here is derived from an EMBL/GenBank/DDBJ whole genome shotgun (WGS) entry which is preliminary data.</text>
</comment>